<dbReference type="SUPFAM" id="SSF55545">
    <property type="entry name" value="beta-N-acetylhexosaminidase-like domain"/>
    <property type="match status" value="1"/>
</dbReference>
<name>A0A550C4R2_9AGAR</name>
<evidence type="ECO:0000313" key="4">
    <source>
        <dbReference type="Proteomes" id="UP000320762"/>
    </source>
</evidence>
<gene>
    <name evidence="3" type="ORF">BD626DRAFT_633042</name>
</gene>
<dbReference type="Gene3D" id="3.20.20.520">
    <property type="entry name" value="Glycosyl hydrolase family 115"/>
    <property type="match status" value="1"/>
</dbReference>
<accession>A0A550C4R2</accession>
<dbReference type="InterPro" id="IPR029018">
    <property type="entry name" value="Hex-like_dom2"/>
</dbReference>
<dbReference type="Pfam" id="PF15979">
    <property type="entry name" value="Glyco_hydro_115"/>
    <property type="match status" value="1"/>
</dbReference>
<dbReference type="OrthoDB" id="4849794at2759"/>
<dbReference type="Gene3D" id="1.20.58.2150">
    <property type="match status" value="1"/>
</dbReference>
<dbReference type="PANTHER" id="PTHR37842:SF2">
    <property type="entry name" value="GYLCOSYL HYDROLASE 115 C-TERMINAL DOMAIN-CONTAINING PROTEIN"/>
    <property type="match status" value="1"/>
</dbReference>
<comment type="caution">
    <text evidence="3">The sequence shown here is derived from an EMBL/GenBank/DDBJ whole genome shotgun (WGS) entry which is preliminary data.</text>
</comment>
<evidence type="ECO:0000256" key="1">
    <source>
        <dbReference type="ARBA" id="ARBA00022801"/>
    </source>
</evidence>
<dbReference type="GO" id="GO:0016787">
    <property type="term" value="F:hydrolase activity"/>
    <property type="evidence" value="ECO:0007669"/>
    <property type="project" value="UniProtKB-KW"/>
</dbReference>
<keyword evidence="4" id="KW-1185">Reference proteome</keyword>
<dbReference type="Pfam" id="PF17829">
    <property type="entry name" value="GH115_C"/>
    <property type="match status" value="1"/>
</dbReference>
<dbReference type="AlphaFoldDB" id="A0A550C4R2"/>
<organism evidence="3 4">
    <name type="scientific">Schizophyllum amplum</name>
    <dbReference type="NCBI Taxonomy" id="97359"/>
    <lineage>
        <taxon>Eukaryota</taxon>
        <taxon>Fungi</taxon>
        <taxon>Dikarya</taxon>
        <taxon>Basidiomycota</taxon>
        <taxon>Agaricomycotina</taxon>
        <taxon>Agaricomycetes</taxon>
        <taxon>Agaricomycetidae</taxon>
        <taxon>Agaricales</taxon>
        <taxon>Schizophyllaceae</taxon>
        <taxon>Schizophyllum</taxon>
    </lineage>
</organism>
<protein>
    <recommendedName>
        <fullName evidence="2">Gylcosyl hydrolase 115 C-terminal domain-containing protein</fullName>
    </recommendedName>
</protein>
<dbReference type="STRING" id="97359.A0A550C4R2"/>
<dbReference type="Gene3D" id="2.60.120.1620">
    <property type="match status" value="1"/>
</dbReference>
<dbReference type="Proteomes" id="UP000320762">
    <property type="component" value="Unassembled WGS sequence"/>
</dbReference>
<dbReference type="EMBL" id="VDMD01000026">
    <property type="protein sequence ID" value="TRM59784.1"/>
    <property type="molecule type" value="Genomic_DNA"/>
</dbReference>
<evidence type="ECO:0000313" key="3">
    <source>
        <dbReference type="EMBL" id="TRM59784.1"/>
    </source>
</evidence>
<dbReference type="InterPro" id="IPR041437">
    <property type="entry name" value="GH115_C"/>
</dbReference>
<reference evidence="3 4" key="1">
    <citation type="journal article" date="2019" name="New Phytol.">
        <title>Comparative genomics reveals unique wood-decay strategies and fruiting body development in the Schizophyllaceae.</title>
        <authorList>
            <person name="Almasi E."/>
            <person name="Sahu N."/>
            <person name="Krizsan K."/>
            <person name="Balint B."/>
            <person name="Kovacs G.M."/>
            <person name="Kiss B."/>
            <person name="Cseklye J."/>
            <person name="Drula E."/>
            <person name="Henrissat B."/>
            <person name="Nagy I."/>
            <person name="Chovatia M."/>
            <person name="Adam C."/>
            <person name="LaButti K."/>
            <person name="Lipzen A."/>
            <person name="Riley R."/>
            <person name="Grigoriev I.V."/>
            <person name="Nagy L.G."/>
        </authorList>
    </citation>
    <scope>NUCLEOTIDE SEQUENCE [LARGE SCALE GENOMIC DNA]</scope>
    <source>
        <strain evidence="3 4">NL-1724</strain>
    </source>
</reference>
<dbReference type="InterPro" id="IPR031924">
    <property type="entry name" value="GH115"/>
</dbReference>
<keyword evidence="1" id="KW-0378">Hydrolase</keyword>
<sequence>MLRDVRPFDRLLQSCAQPAPVFDARDDVQRSLLFTVTWAIAVLQVAHALFEPPIITFEAADDSLDITRPLIVVDLDDHAGLHIAANAVADDFERVTGERAQTTNATADHIPSANNGTAVILVGTLDSSSIISALVSSEKLNTSAIAGQWESFIVAVVDEPFDGVSRALVIAGSDKRGAIFGLYTLSEQLGVSPWYWWTDIVPKHHDAVYAIPTSTTFGEPSVRYRGIFINDESPALNTWVMDNFGPKYNSAFYAHVFELLLRMKANYLWPAMWPGYPNPGNSFFVDDPLNQATADAYGVVVSTSHHEPMQRATNEWLTSGNGTWDWTTDKDNVTTFFEAGAARAQGYESYFTMGMRGDSDGPLSGDDPMAILTDVIATQRSIIANMYGNETAVKQVWALYKEVQEVYEQGLEVPDDMTLLLSDDNFGNIRRLPTDDEHKREGGLGIYYHCEFVGDPRSYKWLNANSLGKAQQQLANAHSRGADRIWVINVADIKPMETPLSMIMAMAYNISSVTRDTIPQWLNAYAARELPEEHADEAGDLLLAYSRLMGVRKHEHIEGSTFSLLNYDEADRILDAWSTLVDRAEAVYAQLDDAHQPSFYQLLLHPIKASYIYNAVRVAQAKNSWYGQQRRNSANDWAGAALDYFGQDYDLQMEWNTMLDGKWAEIMRQTHYGYTSSWRAPIRDMITGLSYVQLRQDSYPAVGQMGVVVEGAIEPYVGLFNEGSDVAKPSRDDLVPVVTFTAASPYGASRQWFEVYGRGGGYVHWTASTEHPWVSLSSAEGDLSASSGWDTRIDVQVVWDAVPDGFNDTSLIYINGSDDSYEEVHLHVMKLAVPDDFSGFVEGGGYVSIEAAHYTSSSDPSSFIEYPYLSRSFNGSGTVGLDPSVGRNLAIPDAAPSLEYAYYQFSDIADNVTVTMYFTMAIDTDPDEPFMWALSLDGSTPNATRLMPEPASAGELPDGWGDAVQDQVWTREQSFKSSAGAHVLEYWANGPAVLLEKIVIGMGGVKDSHLGPRESMLV</sequence>
<evidence type="ECO:0000259" key="2">
    <source>
        <dbReference type="Pfam" id="PF17829"/>
    </source>
</evidence>
<feature type="domain" description="Gylcosyl hydrolase 115 C-terminal" evidence="2">
    <location>
        <begin position="839"/>
        <end position="1014"/>
    </location>
</feature>
<dbReference type="PANTHER" id="PTHR37842">
    <property type="match status" value="1"/>
</dbReference>
<proteinExistence type="predicted"/>
<dbReference type="Gene3D" id="3.30.379.10">
    <property type="entry name" value="Chitobiase/beta-hexosaminidase domain 2-like"/>
    <property type="match status" value="1"/>
</dbReference>
<dbReference type="InterPro" id="IPR042301">
    <property type="entry name" value="GH115_sf"/>
</dbReference>